<dbReference type="EMBL" id="CP019789">
    <property type="protein sequence ID" value="AQX30809.1"/>
    <property type="molecule type" value="Genomic_DNA"/>
</dbReference>
<feature type="region of interest" description="Disordered" evidence="1">
    <location>
        <begin position="1"/>
        <end position="34"/>
    </location>
</feature>
<name>E6YZQ4_BARSR</name>
<dbReference type="EMBL" id="FN645509">
    <property type="protein sequence ID" value="CBI82342.1"/>
    <property type="molecule type" value="Genomic_DNA"/>
</dbReference>
<dbReference type="AlphaFoldDB" id="E6YZQ4"/>
<feature type="compositionally biased region" description="Basic residues" evidence="1">
    <location>
        <begin position="1"/>
        <end position="10"/>
    </location>
</feature>
<accession>E6YZQ4</accession>
<dbReference type="STRING" id="687861.BscR1v2_008770"/>
<evidence type="ECO:0000313" key="4">
    <source>
        <dbReference type="Proteomes" id="UP000190811"/>
    </source>
</evidence>
<dbReference type="Proteomes" id="UP000190811">
    <property type="component" value="Chromosome"/>
</dbReference>
<evidence type="ECO:0000256" key="1">
    <source>
        <dbReference type="SAM" id="MobiDB-lite"/>
    </source>
</evidence>
<protein>
    <submittedName>
        <fullName evidence="3">Uncharacterized protein</fullName>
    </submittedName>
</protein>
<sequence>MKKRKKRGKPRIAGQIKEPNGRISRAKTSDKSSYQQTLEMRAKRYGISIQDAKNPIMGTYVGRLYLLEKKINQDQYDASQQYIQVRNNYRCAKGLPGAIYDEMPTSSDDSERNKWVEVTTDRYKAMQEVIREVQVLHRRYNLHDALEHLVIEDQPMEHLVNSLRIALNALHKYFDR</sequence>
<dbReference type="RefSeq" id="WP_078689835.1">
    <property type="nucleotide sequence ID" value="NZ_CP019789.1"/>
</dbReference>
<organism evidence="3">
    <name type="scientific">Bartonella schoenbuchensis (strain DSM 13525 / NCTC 13165 / R1)</name>
    <dbReference type="NCBI Taxonomy" id="687861"/>
    <lineage>
        <taxon>Bacteria</taxon>
        <taxon>Pseudomonadati</taxon>
        <taxon>Pseudomonadota</taxon>
        <taxon>Alphaproteobacteria</taxon>
        <taxon>Hyphomicrobiales</taxon>
        <taxon>Bartonellaceae</taxon>
        <taxon>Bartonella</taxon>
    </lineage>
</organism>
<reference evidence="2" key="3">
    <citation type="submission" date="2017-02" db="EMBL/GenBank/DDBJ databases">
        <title>Evolutionary dynamics of pathoadaptation revealed by three independent acquisitions of the VirB/D4 type IV secretion system in Bartonella.</title>
        <authorList>
            <person name="Harms A."/>
            <person name="Segers F.H.I.D."/>
            <person name="Quebatte M."/>
            <person name="Mistl C."/>
            <person name="Manfredi P."/>
            <person name="Koerner J."/>
            <person name="Chomel B."/>
            <person name="Kosoy M."/>
            <person name="Maruyama S."/>
            <person name="Engel P."/>
            <person name="Dehio C."/>
        </authorList>
    </citation>
    <scope>NUCLEOTIDE SEQUENCE [LARGE SCALE GENOMIC DNA]</scope>
    <source>
        <strain evidence="2">R1</strain>
    </source>
</reference>
<reference evidence="3" key="1">
    <citation type="journal article" date="2011" name="PLoS Genet.">
        <title>Parallel evolution of a type IV secretion system in radiating lineages of the host-restricted bacterial pathogen Bartonella.</title>
        <authorList>
            <person name="Engel P."/>
            <person name="Salzburger W."/>
            <person name="Liesch M."/>
            <person name="Chang C.C."/>
            <person name="Maruyama S."/>
            <person name="Lanz C."/>
            <person name="Calteau A."/>
            <person name="Lajus A."/>
            <person name="Medigue C."/>
            <person name="Schuster S.C."/>
            <person name="Dehio C."/>
        </authorList>
    </citation>
    <scope>NUCLEOTIDE SEQUENCE</scope>
    <source>
        <strain evidence="3">R1</strain>
    </source>
</reference>
<gene>
    <name evidence="3" type="ORF">B11C_40197</name>
    <name evidence="2" type="ORF">BscR1v2_008770</name>
</gene>
<evidence type="ECO:0000313" key="3">
    <source>
        <dbReference type="EMBL" id="CBI82342.1"/>
    </source>
</evidence>
<proteinExistence type="predicted"/>
<evidence type="ECO:0000313" key="2">
    <source>
        <dbReference type="EMBL" id="AQX30809.1"/>
    </source>
</evidence>
<reference evidence="4" key="2">
    <citation type="journal article" date="2017" name="Genome Biol. Evol.">
        <title>Evolutionary Dynamics of Pathoadaptation Revealed by Three Independent Acquisitions of the VirB/D4 Type IV Secretion System in Bartonella.</title>
        <authorList>
            <person name="Harms A."/>
            <person name="Segers F.H."/>
            <person name="Quebatte M."/>
            <person name="Mistl C."/>
            <person name="Manfredi P."/>
            <person name="Korner J."/>
            <person name="Chomel B.B."/>
            <person name="Kosoy M."/>
            <person name="Maruyama S."/>
            <person name="Engel P."/>
            <person name="Dehio C."/>
        </authorList>
    </citation>
    <scope>NUCLEOTIDE SEQUENCE [LARGE SCALE GENOMIC DNA]</scope>
    <source>
        <strain evidence="4">R1</strain>
    </source>
</reference>